<name>A0A4R2B1D3_9BACI</name>
<organism evidence="3 4">
    <name type="scientific">Mesobacillus foraminis</name>
    <dbReference type="NCBI Taxonomy" id="279826"/>
    <lineage>
        <taxon>Bacteria</taxon>
        <taxon>Bacillati</taxon>
        <taxon>Bacillota</taxon>
        <taxon>Bacilli</taxon>
        <taxon>Bacillales</taxon>
        <taxon>Bacillaceae</taxon>
        <taxon>Mesobacillus</taxon>
    </lineage>
</organism>
<dbReference type="EMBL" id="SLVV01000016">
    <property type="protein sequence ID" value="TCN19765.1"/>
    <property type="molecule type" value="Genomic_DNA"/>
</dbReference>
<gene>
    <name evidence="3" type="ORF">EV146_11670</name>
</gene>
<accession>A0A4R2B1D3</accession>
<evidence type="ECO:0000313" key="4">
    <source>
        <dbReference type="Proteomes" id="UP000295689"/>
    </source>
</evidence>
<proteinExistence type="predicted"/>
<feature type="domain" description="DUF4179" evidence="2">
    <location>
        <begin position="43"/>
        <end position="90"/>
    </location>
</feature>
<dbReference type="AlphaFoldDB" id="A0A4R2B1D3"/>
<keyword evidence="1" id="KW-0472">Membrane</keyword>
<sequence length="344" mass="39721">MNDYLSGNVKKEVDKINIPEERLDQAIELGLRRGRKTQRGYGKKVVYTFSAAVLVFCFLIGSAFVSPAMAKIVSKIPYLGQIFENKDDVVVVISEELRAKGYKTAGAGVSFPEKEIMIGIEGSEKYYNSVKADVEKIARDVLQSRNYDAYTLKVSQYKERKIDVDPKEEKKIKQFSQEYDILHPAVTEELKRRDFNVLSLGMEYNPKKLLIEIPNTETRTDEMKQVINDILQANKIDPLPLKIKKIDMEKREQDRRWMEILHIVEDDLLGKEEYKVRMVGYSVYPEPEIQAFISLPSSHENAKDFAQLLEKIIDDFLKSDKMKTKVGSDPYRITIYSKDNKIIN</sequence>
<reference evidence="3 4" key="1">
    <citation type="journal article" date="2015" name="Stand. Genomic Sci.">
        <title>Genomic Encyclopedia of Bacterial and Archaeal Type Strains, Phase III: the genomes of soil and plant-associated and newly described type strains.</title>
        <authorList>
            <person name="Whitman W.B."/>
            <person name="Woyke T."/>
            <person name="Klenk H.P."/>
            <person name="Zhou Y."/>
            <person name="Lilburn T.G."/>
            <person name="Beck B.J."/>
            <person name="De Vos P."/>
            <person name="Vandamme P."/>
            <person name="Eisen J.A."/>
            <person name="Garrity G."/>
            <person name="Hugenholtz P."/>
            <person name="Kyrpides N.C."/>
        </authorList>
    </citation>
    <scope>NUCLEOTIDE SEQUENCE [LARGE SCALE GENOMIC DNA]</scope>
    <source>
        <strain evidence="3 4">CV53</strain>
    </source>
</reference>
<dbReference type="Pfam" id="PF13786">
    <property type="entry name" value="DUF4179"/>
    <property type="match status" value="1"/>
</dbReference>
<evidence type="ECO:0000313" key="3">
    <source>
        <dbReference type="EMBL" id="TCN19765.1"/>
    </source>
</evidence>
<evidence type="ECO:0000256" key="1">
    <source>
        <dbReference type="SAM" id="Phobius"/>
    </source>
</evidence>
<keyword evidence="1" id="KW-0812">Transmembrane</keyword>
<protein>
    <submittedName>
        <fullName evidence="3">Uncharacterized protein DUF4030</fullName>
    </submittedName>
</protein>
<keyword evidence="1" id="KW-1133">Transmembrane helix</keyword>
<dbReference type="InterPro" id="IPR025436">
    <property type="entry name" value="DUF4179"/>
</dbReference>
<dbReference type="Proteomes" id="UP000295689">
    <property type="component" value="Unassembled WGS sequence"/>
</dbReference>
<evidence type="ECO:0000259" key="2">
    <source>
        <dbReference type="Pfam" id="PF13786"/>
    </source>
</evidence>
<keyword evidence="4" id="KW-1185">Reference proteome</keyword>
<feature type="transmembrane region" description="Helical" evidence="1">
    <location>
        <begin position="45"/>
        <end position="65"/>
    </location>
</feature>
<comment type="caution">
    <text evidence="3">The sequence shown here is derived from an EMBL/GenBank/DDBJ whole genome shotgun (WGS) entry which is preliminary data.</text>
</comment>
<dbReference type="RefSeq" id="WP_132011292.1">
    <property type="nucleotide sequence ID" value="NZ_SLVV01000016.1"/>
</dbReference>